<protein>
    <submittedName>
        <fullName evidence="13">Mitochondrial-processing peptidase subunit beta</fullName>
    </submittedName>
</protein>
<sequence>MKEVINIAAFSLIPLGTAPALDFCSNGCVVRRSDNAKCVDVTITEVPHEGGDPSLNVVYLSRIMLYSQKFLQKNALMNRGLRCLSRHLLRGANIRSQLTQFKPCATSASAAQVVLNMPETHVTTIANGFRVASEDSRIPTATVGIWIDAGSRYENDQNNGVAHFLEHMAFKGTMKRSQTQLELEVENMGAHLNAYTSREQTVYYAKCFSQDLERSVEILADILRNSRLRNVEIERERGVILREMQEVEQNLQEVVFDHLHAGAFRGTSLARTILGPIENINSIQRNDLVSYIEEHYRGPRMVLAGAGGVEHERLVELGNKYFGDLKTVDKDLMIEPGRFVSSYQDIRDERMSMVFGALAVEGASWTHPDNIPLMVANTQDIRDERMSMVFGALAVEGASWTHPDNIPLMVANTLIGQWDRTHGVGINAPSRLAQTLGLNARVQSFQAFNTCYKDTGLVGVYFVCEQAGAMTVVDAITQQWIDLCENITEEEVERGKRSLLTNMLLMLDGSTPICEDIGRAATAAMACIITSANLEFGCRQSIEHLAGNKGPRSGLVK</sequence>
<evidence type="ECO:0000256" key="10">
    <source>
        <dbReference type="SAM" id="SignalP"/>
    </source>
</evidence>
<evidence type="ECO:0000256" key="7">
    <source>
        <dbReference type="ARBA" id="ARBA00023049"/>
    </source>
</evidence>
<feature type="signal peptide" evidence="10">
    <location>
        <begin position="1"/>
        <end position="20"/>
    </location>
</feature>
<keyword evidence="3" id="KW-0645">Protease</keyword>
<dbReference type="InterPro" id="IPR001431">
    <property type="entry name" value="Pept_M16_Zn_BS"/>
</dbReference>
<evidence type="ECO:0000313" key="14">
    <source>
        <dbReference type="Proteomes" id="UP000031036"/>
    </source>
</evidence>
<dbReference type="FunFam" id="3.30.830.10:FF:000002">
    <property type="entry name" value="Mitochondrial-processing peptidase subunit beta"/>
    <property type="match status" value="1"/>
</dbReference>
<feature type="domain" description="Peptidase M16 C-terminal" evidence="12">
    <location>
        <begin position="391"/>
        <end position="499"/>
    </location>
</feature>
<dbReference type="GO" id="GO:0006627">
    <property type="term" value="P:protein processing involved in protein targeting to mitochondrion"/>
    <property type="evidence" value="ECO:0007669"/>
    <property type="project" value="TreeGrafter"/>
</dbReference>
<keyword evidence="4" id="KW-0479">Metal-binding</keyword>
<comment type="similarity">
    <text evidence="9">Belongs to the peptidase M16 family.</text>
</comment>
<dbReference type="InterPro" id="IPR011765">
    <property type="entry name" value="Pept_M16_N"/>
</dbReference>
<dbReference type="PANTHER" id="PTHR11851:SF149">
    <property type="entry name" value="GH01077P"/>
    <property type="match status" value="1"/>
</dbReference>
<comment type="subcellular location">
    <subcellularLocation>
        <location evidence="2">Mitochondrion</location>
    </subcellularLocation>
</comment>
<dbReference type="Proteomes" id="UP000031036">
    <property type="component" value="Unassembled WGS sequence"/>
</dbReference>
<dbReference type="MEROPS" id="M16.973"/>
<dbReference type="InterPro" id="IPR050361">
    <property type="entry name" value="MPP/UQCRC_Complex"/>
</dbReference>
<dbReference type="InterPro" id="IPR011249">
    <property type="entry name" value="Metalloenz_LuxS/M16"/>
</dbReference>
<dbReference type="AlphaFoldDB" id="A0A0B2VB75"/>
<keyword evidence="8" id="KW-0496">Mitochondrion</keyword>
<evidence type="ECO:0000256" key="5">
    <source>
        <dbReference type="ARBA" id="ARBA00022801"/>
    </source>
</evidence>
<dbReference type="PROSITE" id="PS00143">
    <property type="entry name" value="INSULINASE"/>
    <property type="match status" value="1"/>
</dbReference>
<dbReference type="STRING" id="6265.A0A0B2VB75"/>
<dbReference type="OMA" id="VIMNGIC"/>
<keyword evidence="10" id="KW-0732">Signal</keyword>
<evidence type="ECO:0000256" key="4">
    <source>
        <dbReference type="ARBA" id="ARBA00022723"/>
    </source>
</evidence>
<keyword evidence="6" id="KW-0862">Zinc</keyword>
<feature type="domain" description="Peptidase M16 N-terminal" evidence="11">
    <location>
        <begin position="130"/>
        <end position="276"/>
    </location>
</feature>
<name>A0A0B2VB75_TOXCA</name>
<evidence type="ECO:0000259" key="11">
    <source>
        <dbReference type="Pfam" id="PF00675"/>
    </source>
</evidence>
<dbReference type="EMBL" id="JPKZ01002050">
    <property type="protein sequence ID" value="KHN78717.1"/>
    <property type="molecule type" value="Genomic_DNA"/>
</dbReference>
<evidence type="ECO:0000256" key="6">
    <source>
        <dbReference type="ARBA" id="ARBA00022833"/>
    </source>
</evidence>
<dbReference type="GO" id="GO:0046872">
    <property type="term" value="F:metal ion binding"/>
    <property type="evidence" value="ECO:0007669"/>
    <property type="project" value="UniProtKB-KW"/>
</dbReference>
<evidence type="ECO:0000256" key="9">
    <source>
        <dbReference type="RuleBase" id="RU004447"/>
    </source>
</evidence>
<keyword evidence="7" id="KW-0482">Metalloprotease</keyword>
<evidence type="ECO:0000256" key="1">
    <source>
        <dbReference type="ARBA" id="ARBA00001947"/>
    </source>
</evidence>
<proteinExistence type="inferred from homology"/>
<feature type="chain" id="PRO_5002077072" evidence="10">
    <location>
        <begin position="21"/>
        <end position="557"/>
    </location>
</feature>
<reference evidence="13 14" key="1">
    <citation type="submission" date="2014-11" db="EMBL/GenBank/DDBJ databases">
        <title>Genetic blueprint of the zoonotic pathogen Toxocara canis.</title>
        <authorList>
            <person name="Zhu X.-Q."/>
            <person name="Korhonen P.K."/>
            <person name="Cai H."/>
            <person name="Young N.D."/>
            <person name="Nejsum P."/>
            <person name="von Samson-Himmelstjerna G."/>
            <person name="Boag P.R."/>
            <person name="Tan P."/>
            <person name="Li Q."/>
            <person name="Min J."/>
            <person name="Yang Y."/>
            <person name="Wang X."/>
            <person name="Fang X."/>
            <person name="Hall R.S."/>
            <person name="Hofmann A."/>
            <person name="Sternberg P.W."/>
            <person name="Jex A.R."/>
            <person name="Gasser R.B."/>
        </authorList>
    </citation>
    <scope>NUCLEOTIDE SEQUENCE [LARGE SCALE GENOMIC DNA]</scope>
    <source>
        <strain evidence="13">PN_DK_2014</strain>
    </source>
</reference>
<organism evidence="13 14">
    <name type="scientific">Toxocara canis</name>
    <name type="common">Canine roundworm</name>
    <dbReference type="NCBI Taxonomy" id="6265"/>
    <lineage>
        <taxon>Eukaryota</taxon>
        <taxon>Metazoa</taxon>
        <taxon>Ecdysozoa</taxon>
        <taxon>Nematoda</taxon>
        <taxon>Chromadorea</taxon>
        <taxon>Rhabditida</taxon>
        <taxon>Spirurina</taxon>
        <taxon>Ascaridomorpha</taxon>
        <taxon>Ascaridoidea</taxon>
        <taxon>Toxocaridae</taxon>
        <taxon>Toxocara</taxon>
    </lineage>
</organism>
<dbReference type="Pfam" id="PF00675">
    <property type="entry name" value="Peptidase_M16"/>
    <property type="match status" value="1"/>
</dbReference>
<evidence type="ECO:0000256" key="8">
    <source>
        <dbReference type="ARBA" id="ARBA00023128"/>
    </source>
</evidence>
<dbReference type="OrthoDB" id="10251424at2759"/>
<keyword evidence="5" id="KW-0378">Hydrolase</keyword>
<dbReference type="GO" id="GO:0005739">
    <property type="term" value="C:mitochondrion"/>
    <property type="evidence" value="ECO:0007669"/>
    <property type="project" value="UniProtKB-SubCell"/>
</dbReference>
<dbReference type="InterPro" id="IPR007863">
    <property type="entry name" value="Peptidase_M16_C"/>
</dbReference>
<gene>
    <name evidence="13" type="primary">PMPCB</name>
    <name evidence="13" type="ORF">Tcan_07283</name>
</gene>
<comment type="cofactor">
    <cofactor evidence="1">
        <name>Zn(2+)</name>
        <dbReference type="ChEBI" id="CHEBI:29105"/>
    </cofactor>
</comment>
<dbReference type="PANTHER" id="PTHR11851">
    <property type="entry name" value="METALLOPROTEASE"/>
    <property type="match status" value="1"/>
</dbReference>
<comment type="caution">
    <text evidence="13">The sequence shown here is derived from an EMBL/GenBank/DDBJ whole genome shotgun (WGS) entry which is preliminary data.</text>
</comment>
<evidence type="ECO:0000256" key="3">
    <source>
        <dbReference type="ARBA" id="ARBA00022670"/>
    </source>
</evidence>
<keyword evidence="14" id="KW-1185">Reference proteome</keyword>
<dbReference type="SUPFAM" id="SSF63411">
    <property type="entry name" value="LuxS/MPP-like metallohydrolase"/>
    <property type="match status" value="2"/>
</dbReference>
<dbReference type="GO" id="GO:0004222">
    <property type="term" value="F:metalloendopeptidase activity"/>
    <property type="evidence" value="ECO:0007669"/>
    <property type="project" value="InterPro"/>
</dbReference>
<accession>A0A0B2VB75</accession>
<feature type="domain" description="Peptidase M16 C-terminal" evidence="12">
    <location>
        <begin position="282"/>
        <end position="378"/>
    </location>
</feature>
<evidence type="ECO:0000256" key="2">
    <source>
        <dbReference type="ARBA" id="ARBA00004173"/>
    </source>
</evidence>
<evidence type="ECO:0000313" key="13">
    <source>
        <dbReference type="EMBL" id="KHN78717.1"/>
    </source>
</evidence>
<evidence type="ECO:0000259" key="12">
    <source>
        <dbReference type="Pfam" id="PF05193"/>
    </source>
</evidence>
<dbReference type="Pfam" id="PF05193">
    <property type="entry name" value="Peptidase_M16_C"/>
    <property type="match status" value="2"/>
</dbReference>
<dbReference type="Gene3D" id="3.30.830.10">
    <property type="entry name" value="Metalloenzyme, LuxS/M16 peptidase-like"/>
    <property type="match status" value="2"/>
</dbReference>